<evidence type="ECO:0000313" key="1">
    <source>
        <dbReference type="EMBL" id="QNJ93857.1"/>
    </source>
</evidence>
<reference evidence="1 2" key="1">
    <citation type="submission" date="2020-07" db="EMBL/GenBank/DDBJ databases">
        <title>Draft genome sequence of four isobutane-metabolizing strains capable of cometabolically degrading diverse ether contaminants.</title>
        <authorList>
            <person name="Chen W."/>
            <person name="Faulkner N."/>
            <person name="Smith C."/>
            <person name="Hyman M."/>
        </authorList>
    </citation>
    <scope>NUCLEOTIDE SEQUENCE [LARGE SCALE GENOMIC DNA]</scope>
    <source>
        <strain evidence="1 2">2A</strain>
    </source>
</reference>
<proteinExistence type="predicted"/>
<accession>A0A7G8PHP1</accession>
<organism evidence="1 2">
    <name type="scientific">Mycolicibacterium fluoranthenivorans</name>
    <dbReference type="NCBI Taxonomy" id="258505"/>
    <lineage>
        <taxon>Bacteria</taxon>
        <taxon>Bacillati</taxon>
        <taxon>Actinomycetota</taxon>
        <taxon>Actinomycetes</taxon>
        <taxon>Mycobacteriales</taxon>
        <taxon>Mycobacteriaceae</taxon>
        <taxon>Mycolicibacterium</taxon>
    </lineage>
</organism>
<dbReference type="AlphaFoldDB" id="A0A7G8PHP1"/>
<evidence type="ECO:0000313" key="2">
    <source>
        <dbReference type="Proteomes" id="UP000515498"/>
    </source>
</evidence>
<dbReference type="KEGG" id="mflu:HZU40_05975"/>
<protein>
    <submittedName>
        <fullName evidence="1">Uncharacterized protein</fullName>
    </submittedName>
</protein>
<name>A0A7G8PHP1_9MYCO</name>
<dbReference type="EMBL" id="CP059894">
    <property type="protein sequence ID" value="QNJ93857.1"/>
    <property type="molecule type" value="Genomic_DNA"/>
</dbReference>
<dbReference type="RefSeq" id="WP_187097859.1">
    <property type="nucleotide sequence ID" value="NZ_CP059894.1"/>
</dbReference>
<dbReference type="Proteomes" id="UP000515498">
    <property type="component" value="Chromosome"/>
</dbReference>
<gene>
    <name evidence="1" type="ORF">HZU40_05975</name>
</gene>
<sequence>MLEDVSGLKIIDVYSAEDTEVTVVAEVRGNGFNGPSTFTFPVADNKVTEMPITA</sequence>